<dbReference type="SUPFAM" id="SSF100950">
    <property type="entry name" value="NagB/RpiA/CoA transferase-like"/>
    <property type="match status" value="1"/>
</dbReference>
<dbReference type="NCBIfam" id="TIGR00021">
    <property type="entry name" value="rpiA"/>
    <property type="match status" value="1"/>
</dbReference>
<dbReference type="GO" id="GO:0006014">
    <property type="term" value="P:D-ribose metabolic process"/>
    <property type="evidence" value="ECO:0007669"/>
    <property type="project" value="TreeGrafter"/>
</dbReference>
<feature type="binding site" evidence="3">
    <location>
        <begin position="109"/>
        <end position="112"/>
    </location>
    <ligand>
        <name>substrate</name>
    </ligand>
</feature>
<accession>A0A348HBF1</accession>
<dbReference type="HAMAP" id="MF_00170">
    <property type="entry name" value="Rib_5P_isom_A"/>
    <property type="match status" value="1"/>
</dbReference>
<keyword evidence="5" id="KW-1185">Reference proteome</keyword>
<dbReference type="NCBIfam" id="NF001924">
    <property type="entry name" value="PRK00702.1"/>
    <property type="match status" value="1"/>
</dbReference>
<dbReference type="EMBL" id="AP018933">
    <property type="protein sequence ID" value="BBG28953.1"/>
    <property type="molecule type" value="Genomic_DNA"/>
</dbReference>
<dbReference type="FunFam" id="3.30.70.260:FF:000004">
    <property type="entry name" value="Ribose-5-phosphate isomerase A"/>
    <property type="match status" value="1"/>
</dbReference>
<comment type="function">
    <text evidence="3">Catalyzes the reversible conversion of ribose-5-phosphate to ribulose 5-phosphate.</text>
</comment>
<comment type="similarity">
    <text evidence="3">Belongs to the ribose 5-phosphate isomerase family.</text>
</comment>
<protein>
    <recommendedName>
        <fullName evidence="3">Ribose-5-phosphate isomerase A</fullName>
        <ecNumber evidence="3">5.3.1.6</ecNumber>
    </recommendedName>
    <alternativeName>
        <fullName evidence="3">Phosphoriboisomerase A</fullName>
        <shortName evidence="3">PRI</shortName>
    </alternativeName>
</protein>
<dbReference type="Pfam" id="PF06026">
    <property type="entry name" value="Rib_5-P_isom_A"/>
    <property type="match status" value="1"/>
</dbReference>
<evidence type="ECO:0000256" key="3">
    <source>
        <dbReference type="HAMAP-Rule" id="MF_00170"/>
    </source>
</evidence>
<name>A0A348HBF1_9GAMM</name>
<evidence type="ECO:0000313" key="4">
    <source>
        <dbReference type="EMBL" id="BBG28953.1"/>
    </source>
</evidence>
<dbReference type="InterPro" id="IPR020672">
    <property type="entry name" value="Ribose5P_isomerase_typA_subgr"/>
</dbReference>
<feature type="binding site" evidence="3">
    <location>
        <begin position="96"/>
        <end position="99"/>
    </location>
    <ligand>
        <name>substrate</name>
    </ligand>
</feature>
<feature type="binding site" evidence="3">
    <location>
        <begin position="43"/>
        <end position="46"/>
    </location>
    <ligand>
        <name>substrate</name>
    </ligand>
</feature>
<evidence type="ECO:0000256" key="2">
    <source>
        <dbReference type="ARBA" id="ARBA00023235"/>
    </source>
</evidence>
<dbReference type="GO" id="GO:0004751">
    <property type="term" value="F:ribose-5-phosphate isomerase activity"/>
    <property type="evidence" value="ECO:0007669"/>
    <property type="project" value="UniProtKB-UniRule"/>
</dbReference>
<proteinExistence type="inferred from homology"/>
<dbReference type="Proteomes" id="UP000267342">
    <property type="component" value="Chromosome"/>
</dbReference>
<dbReference type="UniPathway" id="UPA00115">
    <property type="reaction ID" value="UER00412"/>
</dbReference>
<dbReference type="InterPro" id="IPR004788">
    <property type="entry name" value="Ribose5P_isomerase_type_A"/>
</dbReference>
<dbReference type="InterPro" id="IPR037171">
    <property type="entry name" value="NagB/RpiA_transferase-like"/>
</dbReference>
<reference evidence="4 5" key="1">
    <citation type="submission" date="2018-09" db="EMBL/GenBank/DDBJ databases">
        <title>Zymobacter palmae IAM14233 (=T109) whole genome analysis.</title>
        <authorList>
            <person name="Yanase H."/>
        </authorList>
    </citation>
    <scope>NUCLEOTIDE SEQUENCE [LARGE SCALE GENOMIC DNA]</scope>
    <source>
        <strain evidence="4 5">IAM14233</strain>
    </source>
</reference>
<dbReference type="CDD" id="cd01398">
    <property type="entry name" value="RPI_A"/>
    <property type="match status" value="1"/>
</dbReference>
<evidence type="ECO:0000256" key="1">
    <source>
        <dbReference type="ARBA" id="ARBA00001713"/>
    </source>
</evidence>
<comment type="pathway">
    <text evidence="3">Carbohydrate degradation; pentose phosphate pathway; D-ribose 5-phosphate from D-ribulose 5-phosphate (non-oxidative stage): step 1/1.</text>
</comment>
<dbReference type="PANTHER" id="PTHR11934:SF0">
    <property type="entry name" value="RIBOSE-5-PHOSPHATE ISOMERASE"/>
    <property type="match status" value="1"/>
</dbReference>
<feature type="active site" description="Proton acceptor" evidence="3">
    <location>
        <position position="118"/>
    </location>
</feature>
<dbReference type="FunFam" id="3.40.50.1360:FF:000001">
    <property type="entry name" value="Ribose-5-phosphate isomerase A"/>
    <property type="match status" value="1"/>
</dbReference>
<dbReference type="GO" id="GO:0009052">
    <property type="term" value="P:pentose-phosphate shunt, non-oxidative branch"/>
    <property type="evidence" value="ECO:0007669"/>
    <property type="project" value="UniProtKB-UniRule"/>
</dbReference>
<dbReference type="Gene3D" id="3.40.50.1360">
    <property type="match status" value="1"/>
</dbReference>
<dbReference type="SUPFAM" id="SSF75445">
    <property type="entry name" value="D-ribose-5-phosphate isomerase (RpiA), lid domain"/>
    <property type="match status" value="1"/>
</dbReference>
<comment type="subunit">
    <text evidence="3">Homodimer.</text>
</comment>
<organism evidence="4 5">
    <name type="scientific">Zymobacter palmae</name>
    <dbReference type="NCBI Taxonomy" id="33074"/>
    <lineage>
        <taxon>Bacteria</taxon>
        <taxon>Pseudomonadati</taxon>
        <taxon>Pseudomonadota</taxon>
        <taxon>Gammaproteobacteria</taxon>
        <taxon>Oceanospirillales</taxon>
        <taxon>Halomonadaceae</taxon>
        <taxon>Zymobacter group</taxon>
        <taxon>Zymobacter</taxon>
    </lineage>
</organism>
<dbReference type="KEGG" id="zpl:ZBT109_0155"/>
<dbReference type="Gene3D" id="3.30.70.260">
    <property type="match status" value="1"/>
</dbReference>
<sequence length="235" mass="25045">METFMAFRSKTAAQDALKRAVAKAALEEIRPLLTPETVIGVGTGSTANMFIDELGTLAGTFKGAVASSEASAERLRGHGIDVFDLNSVGSMPVYVDGADEIDPGFAMIKGGGAALTREKIVAACAERFVCIADESKDVAVLGQFPLPVEVIPMARSYVARELVKMGADPIYRQGVITDNGNQILDLYDFPIEHPVEMESRINQLVGVVTNGLFAARGADVLLLGRKDGSVERREA</sequence>
<dbReference type="PANTHER" id="PTHR11934">
    <property type="entry name" value="RIBOSE-5-PHOSPHATE ISOMERASE"/>
    <property type="match status" value="1"/>
</dbReference>
<dbReference type="GO" id="GO:0005829">
    <property type="term" value="C:cytosol"/>
    <property type="evidence" value="ECO:0007669"/>
    <property type="project" value="TreeGrafter"/>
</dbReference>
<dbReference type="EC" id="5.3.1.6" evidence="3"/>
<feature type="binding site" evidence="3">
    <location>
        <position position="136"/>
    </location>
    <ligand>
        <name>substrate</name>
    </ligand>
</feature>
<dbReference type="AlphaFoldDB" id="A0A348HBF1"/>
<keyword evidence="2 3" id="KW-0413">Isomerase</keyword>
<evidence type="ECO:0000313" key="5">
    <source>
        <dbReference type="Proteomes" id="UP000267342"/>
    </source>
</evidence>
<comment type="catalytic activity">
    <reaction evidence="1 3">
        <text>aldehydo-D-ribose 5-phosphate = D-ribulose 5-phosphate</text>
        <dbReference type="Rhea" id="RHEA:14657"/>
        <dbReference type="ChEBI" id="CHEBI:58121"/>
        <dbReference type="ChEBI" id="CHEBI:58273"/>
        <dbReference type="EC" id="5.3.1.6"/>
    </reaction>
</comment>
<gene>
    <name evidence="3" type="primary">rpiA</name>
    <name evidence="4" type="ORF">ZBT109_0155</name>
</gene>
<dbReference type="STRING" id="1123510.GCA_000620025_00244"/>